<dbReference type="SUPFAM" id="SSF46785">
    <property type="entry name" value="Winged helix' DNA-binding domain"/>
    <property type="match status" value="1"/>
</dbReference>
<dbReference type="SMART" id="SM00345">
    <property type="entry name" value="HTH_GNTR"/>
    <property type="match status" value="1"/>
</dbReference>
<dbReference type="Proteomes" id="UP001138540">
    <property type="component" value="Unassembled WGS sequence"/>
</dbReference>
<evidence type="ECO:0000313" key="5">
    <source>
        <dbReference type="EMBL" id="MBB5987109.1"/>
    </source>
</evidence>
<dbReference type="Pfam" id="PF00392">
    <property type="entry name" value="GntR"/>
    <property type="match status" value="1"/>
</dbReference>
<dbReference type="InterPro" id="IPR011663">
    <property type="entry name" value="UTRA"/>
</dbReference>
<protein>
    <submittedName>
        <fullName evidence="5">GntR family transcriptional regulator</fullName>
    </submittedName>
</protein>
<dbReference type="InterPro" id="IPR000524">
    <property type="entry name" value="Tscrpt_reg_HTH_GntR"/>
</dbReference>
<evidence type="ECO:0000256" key="1">
    <source>
        <dbReference type="ARBA" id="ARBA00023015"/>
    </source>
</evidence>
<dbReference type="SUPFAM" id="SSF64288">
    <property type="entry name" value="Chorismate lyase-like"/>
    <property type="match status" value="1"/>
</dbReference>
<name>A0ABR6NIK0_9SPHN</name>
<keyword evidence="2" id="KW-0238">DNA-binding</keyword>
<keyword evidence="1" id="KW-0805">Transcription regulation</keyword>
<dbReference type="SMART" id="SM00866">
    <property type="entry name" value="UTRA"/>
    <property type="match status" value="1"/>
</dbReference>
<sequence>MNQIANIAEDLNRSSVSRYIQLAALFRQRIESGQWPVGTRLPIIDDLASECGVARATIRQAMDLLADEGLIERFRAKGTFVVKKPQEALWCSVGTDWSGLLRPTQDAEMELLSDQADDEALHIAHDTATRAPTYRHLRRLHSRHGAPFMFADIYIAETLRSRIEEEHVHSKTALRLLAETPGVKLCSASQILTIGAADPLTASLLQIPLNAPVAHLHREAIDENGLLVLSVESTYRGDVVRFEVKLR</sequence>
<dbReference type="PANTHER" id="PTHR44846">
    <property type="entry name" value="MANNOSYL-D-GLYCERATE TRANSPORT/METABOLISM SYSTEM REPRESSOR MNGR-RELATED"/>
    <property type="match status" value="1"/>
</dbReference>
<proteinExistence type="predicted"/>
<keyword evidence="3" id="KW-0804">Transcription</keyword>
<keyword evidence="6" id="KW-1185">Reference proteome</keyword>
<gene>
    <name evidence="5" type="ORF">HNP60_003083</name>
</gene>
<reference evidence="5 6" key="1">
    <citation type="submission" date="2020-08" db="EMBL/GenBank/DDBJ databases">
        <title>Exploring microbial biodiversity for novel pathways involved in the catabolism of aromatic compounds derived from lignin.</title>
        <authorList>
            <person name="Elkins J."/>
        </authorList>
    </citation>
    <scope>NUCLEOTIDE SEQUENCE [LARGE SCALE GENOMIC DNA]</scope>
    <source>
        <strain evidence="5 6">B1D3A</strain>
    </source>
</reference>
<evidence type="ECO:0000256" key="2">
    <source>
        <dbReference type="ARBA" id="ARBA00023125"/>
    </source>
</evidence>
<evidence type="ECO:0000256" key="3">
    <source>
        <dbReference type="ARBA" id="ARBA00023163"/>
    </source>
</evidence>
<dbReference type="CDD" id="cd07377">
    <property type="entry name" value="WHTH_GntR"/>
    <property type="match status" value="1"/>
</dbReference>
<dbReference type="PROSITE" id="PS50949">
    <property type="entry name" value="HTH_GNTR"/>
    <property type="match status" value="1"/>
</dbReference>
<accession>A0ABR6NIK0</accession>
<dbReference type="Gene3D" id="1.10.10.10">
    <property type="entry name" value="Winged helix-like DNA-binding domain superfamily/Winged helix DNA-binding domain"/>
    <property type="match status" value="1"/>
</dbReference>
<dbReference type="Pfam" id="PF07702">
    <property type="entry name" value="UTRA"/>
    <property type="match status" value="1"/>
</dbReference>
<dbReference type="EMBL" id="JACHKA010000001">
    <property type="protein sequence ID" value="MBB5987109.1"/>
    <property type="molecule type" value="Genomic_DNA"/>
</dbReference>
<evidence type="ECO:0000313" key="6">
    <source>
        <dbReference type="Proteomes" id="UP001138540"/>
    </source>
</evidence>
<dbReference type="InterPro" id="IPR050679">
    <property type="entry name" value="Bact_HTH_transcr_reg"/>
</dbReference>
<dbReference type="InterPro" id="IPR028978">
    <property type="entry name" value="Chorismate_lyase_/UTRA_dom_sf"/>
</dbReference>
<comment type="caution">
    <text evidence="5">The sequence shown here is derived from an EMBL/GenBank/DDBJ whole genome shotgun (WGS) entry which is preliminary data.</text>
</comment>
<dbReference type="PANTHER" id="PTHR44846:SF1">
    <property type="entry name" value="MANNOSYL-D-GLYCERATE TRANSPORT_METABOLISM SYSTEM REPRESSOR MNGR-RELATED"/>
    <property type="match status" value="1"/>
</dbReference>
<dbReference type="Gene3D" id="3.40.1410.10">
    <property type="entry name" value="Chorismate lyase-like"/>
    <property type="match status" value="1"/>
</dbReference>
<dbReference type="InterPro" id="IPR036390">
    <property type="entry name" value="WH_DNA-bd_sf"/>
</dbReference>
<evidence type="ECO:0000259" key="4">
    <source>
        <dbReference type="PROSITE" id="PS50949"/>
    </source>
</evidence>
<feature type="domain" description="HTH gntR-type" evidence="4">
    <location>
        <begin position="16"/>
        <end position="84"/>
    </location>
</feature>
<dbReference type="InterPro" id="IPR036388">
    <property type="entry name" value="WH-like_DNA-bd_sf"/>
</dbReference>
<dbReference type="PRINTS" id="PR00035">
    <property type="entry name" value="HTHGNTR"/>
</dbReference>
<organism evidence="5 6">
    <name type="scientific">Sphingobium lignivorans</name>
    <dbReference type="NCBI Taxonomy" id="2735886"/>
    <lineage>
        <taxon>Bacteria</taxon>
        <taxon>Pseudomonadati</taxon>
        <taxon>Pseudomonadota</taxon>
        <taxon>Alphaproteobacteria</taxon>
        <taxon>Sphingomonadales</taxon>
        <taxon>Sphingomonadaceae</taxon>
        <taxon>Sphingobium</taxon>
    </lineage>
</organism>
<dbReference type="RefSeq" id="WP_184155375.1">
    <property type="nucleotide sequence ID" value="NZ_JACHKA010000001.1"/>
</dbReference>